<feature type="domain" description="S1 motif" evidence="4">
    <location>
        <begin position="124"/>
        <end position="191"/>
    </location>
</feature>
<gene>
    <name evidence="5" type="ORF">IAB37_01510</name>
</gene>
<evidence type="ECO:0000256" key="3">
    <source>
        <dbReference type="ARBA" id="ARBA00023274"/>
    </source>
</evidence>
<dbReference type="GO" id="GO:0003735">
    <property type="term" value="F:structural constituent of ribosome"/>
    <property type="evidence" value="ECO:0007669"/>
    <property type="project" value="TreeGrafter"/>
</dbReference>
<organism evidence="5 6">
    <name type="scientific">Candidatus Faecivivens stercoravium</name>
    <dbReference type="NCBI Taxonomy" id="2840803"/>
    <lineage>
        <taxon>Bacteria</taxon>
        <taxon>Bacillati</taxon>
        <taxon>Bacillota</taxon>
        <taxon>Clostridia</taxon>
        <taxon>Eubacteriales</taxon>
        <taxon>Oscillospiraceae</taxon>
        <taxon>Oscillospiraceae incertae sedis</taxon>
        <taxon>Candidatus Faecivivens</taxon>
    </lineage>
</organism>
<reference evidence="5" key="1">
    <citation type="submission" date="2020-10" db="EMBL/GenBank/DDBJ databases">
        <authorList>
            <person name="Gilroy R."/>
        </authorList>
    </citation>
    <scope>NUCLEOTIDE SEQUENCE</scope>
    <source>
        <strain evidence="5">CHK189-12415</strain>
    </source>
</reference>
<evidence type="ECO:0000256" key="1">
    <source>
        <dbReference type="ARBA" id="ARBA00006767"/>
    </source>
</evidence>
<evidence type="ECO:0000259" key="4">
    <source>
        <dbReference type="PROSITE" id="PS50126"/>
    </source>
</evidence>
<dbReference type="GO" id="GO:1990904">
    <property type="term" value="C:ribonucleoprotein complex"/>
    <property type="evidence" value="ECO:0007669"/>
    <property type="project" value="UniProtKB-KW"/>
</dbReference>
<sequence>MKYYPEGILYDTAANRAALHSRAALAEAMEKGQILEAKAGLCTESHDLIVRLPGGEGVIPREEAAAGIKEGTVRDIAILSRVGRPVAFVIDRLEGEEGSLRAVLSRRKAQERCLRDYIGPLIPGDVIPARVTRLEGFGAFLDIGCGLPALMPIDMMSVSRISHPSQRFAPGQLILAAVSRHENGRVTLTHKELLGSWEENAARFRPGETVRGIVRSVEEYGIFVELTPNLAGLAEKKPGIQPGMAVSVFIKSILPERMKVKLVIIEGFPDDDAPIPFDYRFREGDHLSRWIYSPEGCQKRVETVFDEAD</sequence>
<dbReference type="GO" id="GO:0005840">
    <property type="term" value="C:ribosome"/>
    <property type="evidence" value="ECO:0007669"/>
    <property type="project" value="UniProtKB-KW"/>
</dbReference>
<dbReference type="Gene3D" id="2.40.50.140">
    <property type="entry name" value="Nucleic acid-binding proteins"/>
    <property type="match status" value="2"/>
</dbReference>
<dbReference type="InterPro" id="IPR003029">
    <property type="entry name" value="S1_domain"/>
</dbReference>
<evidence type="ECO:0000313" key="6">
    <source>
        <dbReference type="Proteomes" id="UP000824241"/>
    </source>
</evidence>
<evidence type="ECO:0000256" key="2">
    <source>
        <dbReference type="ARBA" id="ARBA00022980"/>
    </source>
</evidence>
<accession>A0A9D1DW63</accession>
<keyword evidence="2" id="KW-0689">Ribosomal protein</keyword>
<dbReference type="AlphaFoldDB" id="A0A9D1DW63"/>
<dbReference type="PANTHER" id="PTHR10724">
    <property type="entry name" value="30S RIBOSOMAL PROTEIN S1"/>
    <property type="match status" value="1"/>
</dbReference>
<dbReference type="GO" id="GO:0003729">
    <property type="term" value="F:mRNA binding"/>
    <property type="evidence" value="ECO:0007669"/>
    <property type="project" value="TreeGrafter"/>
</dbReference>
<comment type="caution">
    <text evidence="5">The sequence shown here is derived from an EMBL/GenBank/DDBJ whole genome shotgun (WGS) entry which is preliminary data.</text>
</comment>
<dbReference type="EMBL" id="DVHA01000046">
    <property type="protein sequence ID" value="HIR60239.1"/>
    <property type="molecule type" value="Genomic_DNA"/>
</dbReference>
<dbReference type="SUPFAM" id="SSF50249">
    <property type="entry name" value="Nucleic acid-binding proteins"/>
    <property type="match status" value="2"/>
</dbReference>
<keyword evidence="3" id="KW-0687">Ribonucleoprotein</keyword>
<dbReference type="GO" id="GO:0006412">
    <property type="term" value="P:translation"/>
    <property type="evidence" value="ECO:0007669"/>
    <property type="project" value="TreeGrafter"/>
</dbReference>
<protein>
    <submittedName>
        <fullName evidence="5">S1 RNA-binding domain-containing protein</fullName>
    </submittedName>
</protein>
<proteinExistence type="inferred from homology"/>
<dbReference type="SMART" id="SM00316">
    <property type="entry name" value="S1"/>
    <property type="match status" value="3"/>
</dbReference>
<dbReference type="InterPro" id="IPR050437">
    <property type="entry name" value="Ribos_protein_bS1-like"/>
</dbReference>
<dbReference type="PANTHER" id="PTHR10724:SF7">
    <property type="entry name" value="SMALL RIBOSOMAL SUBUNIT PROTEIN BS1C"/>
    <property type="match status" value="1"/>
</dbReference>
<dbReference type="Pfam" id="PF00575">
    <property type="entry name" value="S1"/>
    <property type="match status" value="1"/>
</dbReference>
<name>A0A9D1DW63_9FIRM</name>
<evidence type="ECO:0000313" key="5">
    <source>
        <dbReference type="EMBL" id="HIR60239.1"/>
    </source>
</evidence>
<comment type="similarity">
    <text evidence="1">Belongs to the bacterial ribosomal protein bS1 family.</text>
</comment>
<dbReference type="Proteomes" id="UP000824241">
    <property type="component" value="Unassembled WGS sequence"/>
</dbReference>
<feature type="domain" description="S1 motif" evidence="4">
    <location>
        <begin position="32"/>
        <end position="107"/>
    </location>
</feature>
<dbReference type="PROSITE" id="PS50126">
    <property type="entry name" value="S1"/>
    <property type="match status" value="3"/>
</dbReference>
<dbReference type="InterPro" id="IPR012340">
    <property type="entry name" value="NA-bd_OB-fold"/>
</dbReference>
<reference evidence="5" key="2">
    <citation type="journal article" date="2021" name="PeerJ">
        <title>Extensive microbial diversity within the chicken gut microbiome revealed by metagenomics and culture.</title>
        <authorList>
            <person name="Gilroy R."/>
            <person name="Ravi A."/>
            <person name="Getino M."/>
            <person name="Pursley I."/>
            <person name="Horton D.L."/>
            <person name="Alikhan N.F."/>
            <person name="Baker D."/>
            <person name="Gharbi K."/>
            <person name="Hall N."/>
            <person name="Watson M."/>
            <person name="Adriaenssens E.M."/>
            <person name="Foster-Nyarko E."/>
            <person name="Jarju S."/>
            <person name="Secka A."/>
            <person name="Antonio M."/>
            <person name="Oren A."/>
            <person name="Chaudhuri R.R."/>
            <person name="La Ragione R."/>
            <person name="Hildebrand F."/>
            <person name="Pallen M.J."/>
        </authorList>
    </citation>
    <scope>NUCLEOTIDE SEQUENCE</scope>
    <source>
        <strain evidence="5">CHK189-12415</strain>
    </source>
</reference>
<feature type="domain" description="S1 motif" evidence="4">
    <location>
        <begin position="207"/>
        <end position="233"/>
    </location>
</feature>